<reference evidence="4" key="1">
    <citation type="journal article" date="2014" name="PLoS Genet.">
        <title>The Genome of Spironucleus salmonicida Highlights a Fish Pathogen Adapted to Fluctuating Environments.</title>
        <authorList>
            <person name="Xu F."/>
            <person name="Jerlstrom-Hultqvist J."/>
            <person name="Einarsson E."/>
            <person name="Astvaldsson A."/>
            <person name="Svard S.G."/>
            <person name="Andersson J.O."/>
        </authorList>
    </citation>
    <scope>NUCLEOTIDE SEQUENCE</scope>
    <source>
        <strain evidence="4">ATCC 50377</strain>
    </source>
</reference>
<evidence type="ECO:0000313" key="5">
    <source>
        <dbReference type="Proteomes" id="UP000018208"/>
    </source>
</evidence>
<keyword evidence="1" id="KW-1133">Transmembrane helix</keyword>
<feature type="transmembrane region" description="Helical" evidence="1">
    <location>
        <begin position="278"/>
        <end position="300"/>
    </location>
</feature>
<feature type="transmembrane region" description="Helical" evidence="1">
    <location>
        <begin position="254"/>
        <end position="272"/>
    </location>
</feature>
<dbReference type="GeneID" id="94301550"/>
<protein>
    <submittedName>
        <fullName evidence="4">Transmembrane domain-containing protein</fullName>
    </submittedName>
</protein>
<dbReference type="RefSeq" id="XP_067762000.1">
    <property type="nucleotide sequence ID" value="XM_067911313.1"/>
</dbReference>
<dbReference type="AlphaFoldDB" id="A0A9P8LN97"/>
<gene>
    <name evidence="3" type="ORF">SS50377_27527</name>
    <name evidence="4" type="ORF">SS50377_27530</name>
</gene>
<evidence type="ECO:0000313" key="4">
    <source>
        <dbReference type="EMBL" id="KAH0571230.1"/>
    </source>
</evidence>
<feature type="transmembrane region" description="Helical" evidence="1">
    <location>
        <begin position="145"/>
        <end position="169"/>
    </location>
</feature>
<keyword evidence="1" id="KW-0472">Membrane</keyword>
<name>A0A9P8LN97_9EUKA</name>
<dbReference type="Proteomes" id="UP000018208">
    <property type="component" value="Unassembled WGS sequence"/>
</dbReference>
<keyword evidence="5" id="KW-1185">Reference proteome</keyword>
<keyword evidence="1 4" id="KW-0812">Transmembrane</keyword>
<dbReference type="EMBL" id="AUWU02000007">
    <property type="protein sequence ID" value="KAH0571230.1"/>
    <property type="molecule type" value="Genomic_DNA"/>
</dbReference>
<reference evidence="4" key="2">
    <citation type="submission" date="2020-12" db="EMBL/GenBank/DDBJ databases">
        <title>New Spironucleus salmonicida genome in near-complete chromosomes.</title>
        <authorList>
            <person name="Xu F."/>
            <person name="Kurt Z."/>
            <person name="Jimenez-Gonzalez A."/>
            <person name="Astvaldsson A."/>
            <person name="Andersson J.O."/>
            <person name="Svard S.G."/>
        </authorList>
    </citation>
    <scope>NUCLEOTIDE SEQUENCE</scope>
    <source>
        <strain evidence="4">ATCC 50377</strain>
    </source>
</reference>
<evidence type="ECO:0000256" key="1">
    <source>
        <dbReference type="SAM" id="Phobius"/>
    </source>
</evidence>
<feature type="transmembrane region" description="Helical" evidence="1">
    <location>
        <begin position="110"/>
        <end position="133"/>
    </location>
</feature>
<comment type="caution">
    <text evidence="4">The sequence shown here is derived from an EMBL/GenBank/DDBJ whole genome shotgun (WGS) entry which is preliminary data.</text>
</comment>
<feature type="signal peptide" evidence="2">
    <location>
        <begin position="1"/>
        <end position="23"/>
    </location>
</feature>
<accession>A0A9P8LN97</accession>
<proteinExistence type="predicted"/>
<feature type="transmembrane region" description="Helical" evidence="1">
    <location>
        <begin position="343"/>
        <end position="360"/>
    </location>
</feature>
<feature type="transmembrane region" description="Helical" evidence="1">
    <location>
        <begin position="312"/>
        <end position="337"/>
    </location>
</feature>
<evidence type="ECO:0000313" key="3">
    <source>
        <dbReference type="EMBL" id="KAH0571227.1"/>
    </source>
</evidence>
<evidence type="ECO:0000256" key="2">
    <source>
        <dbReference type="SAM" id="SignalP"/>
    </source>
</evidence>
<organism evidence="4 5">
    <name type="scientific">Spironucleus salmonicida</name>
    <dbReference type="NCBI Taxonomy" id="348837"/>
    <lineage>
        <taxon>Eukaryota</taxon>
        <taxon>Metamonada</taxon>
        <taxon>Diplomonadida</taxon>
        <taxon>Hexamitidae</taxon>
        <taxon>Hexamitinae</taxon>
        <taxon>Spironucleus</taxon>
    </lineage>
</organism>
<dbReference type="KEGG" id="ssao:94301550"/>
<feature type="transmembrane region" description="Helical" evidence="1">
    <location>
        <begin position="189"/>
        <end position="205"/>
    </location>
</feature>
<dbReference type="EMBL" id="AUWU02000007">
    <property type="protein sequence ID" value="KAH0571227.1"/>
    <property type="molecule type" value="Genomic_DNA"/>
</dbReference>
<feature type="transmembrane region" description="Helical" evidence="1">
    <location>
        <begin position="30"/>
        <end position="48"/>
    </location>
</feature>
<sequence length="376" mass="43909">MINHLPVAIALFILLNYIDQVQSLQLGKDYRVYLFIFISHVLLCVYYSNQFKLARYPFIKKIELKVLVSSLLLDPLWLAEIFKPNLEYQSIGAFGLFLIINGMLSSDNVMFSIGCMILPSANPLISVFTLLLFWKELVRAQKIKLILLSAISLIIHIFYLKDFNLNYLVTTKSQEFWLYYKLSSTRFQPYYSLISITLIGAVLLLRNRRIPQMHNLIYKLTLISIILKSMSVYKFDACFLQIIFYSLTLINKNLFFIPIYSSFVFLVVYPKIYKSWKIGIVIAASYVLFVGVLTLLSSFYKNHIFRQQRILMFLFSFLPITIVVFSFFGGNIVLLILQESFELFYLLLIFITILVIYLITNGEQEESFWQSSVSDQ</sequence>
<feature type="chain" id="PRO_5040049279" evidence="2">
    <location>
        <begin position="24"/>
        <end position="376"/>
    </location>
</feature>
<keyword evidence="2" id="KW-0732">Signal</keyword>